<evidence type="ECO:0000256" key="1">
    <source>
        <dbReference type="SAM" id="MobiDB-lite"/>
    </source>
</evidence>
<reference evidence="2" key="1">
    <citation type="submission" date="2020-04" db="EMBL/GenBank/DDBJ databases">
        <authorList>
            <person name="Alioto T."/>
            <person name="Alioto T."/>
            <person name="Gomez Garrido J."/>
        </authorList>
    </citation>
    <scope>NUCLEOTIDE SEQUENCE</scope>
    <source>
        <strain evidence="2">A484AB</strain>
    </source>
</reference>
<dbReference type="EMBL" id="CACRXK020011424">
    <property type="protein sequence ID" value="CAB4021419.1"/>
    <property type="molecule type" value="Genomic_DNA"/>
</dbReference>
<dbReference type="PROSITE" id="PS50157">
    <property type="entry name" value="ZINC_FINGER_C2H2_2"/>
    <property type="match status" value="1"/>
</dbReference>
<name>A0A6S7IX12_PARCT</name>
<feature type="compositionally biased region" description="Basic and acidic residues" evidence="1">
    <location>
        <begin position="837"/>
        <end position="848"/>
    </location>
</feature>
<dbReference type="OrthoDB" id="5966447at2759"/>
<protein>
    <submittedName>
        <fullName evidence="2">Uncharacterized protein</fullName>
    </submittedName>
</protein>
<dbReference type="SMART" id="SM00868">
    <property type="entry name" value="zf-AD"/>
    <property type="match status" value="1"/>
</dbReference>
<keyword evidence="3" id="KW-1185">Reference proteome</keyword>
<dbReference type="Pfam" id="PF20231">
    <property type="entry name" value="DUF6589"/>
    <property type="match status" value="1"/>
</dbReference>
<dbReference type="InterPro" id="IPR013087">
    <property type="entry name" value="Znf_C2H2_type"/>
</dbReference>
<dbReference type="PROSITE" id="PS51915">
    <property type="entry name" value="ZAD"/>
    <property type="match status" value="1"/>
</dbReference>
<dbReference type="AlphaFoldDB" id="A0A6S7IX12"/>
<dbReference type="GO" id="GO:0008270">
    <property type="term" value="F:zinc ion binding"/>
    <property type="evidence" value="ECO:0007669"/>
    <property type="project" value="UniProtKB-UniRule"/>
</dbReference>
<evidence type="ECO:0000313" key="2">
    <source>
        <dbReference type="EMBL" id="CAB4021419.1"/>
    </source>
</evidence>
<accession>A0A6S7IX12</accession>
<gene>
    <name evidence="2" type="ORF">PACLA_8A002277</name>
</gene>
<sequence>MSTSKHTPTKAYPVSTVNLKEICRLCGINFKIAGRGHYNIFSGFKHDLQRRLSRLLKRDVVQENHLSSMVCQGCFRKIQKFEKFQKELDDFVTAYSENESIRVREKRCRQSPALGVEMSGTVSADNRLQNEQENPTTKVEVFIQWPNLLKKKIIHDLRIKQIIVNLTVAKHSTAINAIWKREEFREILLKKFQEEINKETVEICKTTTPSLLRKISPDDLQTFSAQRHELELQERCPILYRCLRSCAVSPEKEKLLKEGNVKISKRPHQALSVASSVLLKHRNQQMSAQAYRTGVMLWNGGTKTEPIGQRQTFRFYSEGGEAKNWQGSESTVANVVVWKSFFLGGLQSVYGGGCSPLENLSMLKCHDRMHKLGLAMSHKSVLTKIDSMCKGHDKRVLQWKRETEDCGKKQHMANIVQKSVVEVMCGKVFDNNLFEELLQNTSKYAQSLHVTYSVAISKLIDDMSPISLYQIIGDNVDIFVKAKHIGSQHQNKSIHWFNLNVVRERVNGSHLCNSKPLRPIKDVSNTEFLPSADDSDKLLDEFVVLCERVLVGNMPAFRPFKKFVVKHIPHEYNEMMKTKSEENPLGLLFKNENCTDQMIDILDHIQSSYVPVQPNVDVDDDDDDDDDDPHNNPVTIQDRIFFGGDQLTEERSRNAKLARSDGDNGIERLEGIMPKVEDWHASRLIYQILYDILYKGNSSVDVATMCSNMNVVNNSNARTTNVLDNLNQCKNFINMETDAIITACAMTYFGISSLDMPVDEVIPPHILNGSDDEKRLWYHRHVKSMVLKYVMNKESEIFHSMVEGVQQHNQPKSRDIYNCRVCNKEYRYKKAMENHETKKHDYVHKDESSTDTSEETEKNKSTDKSDYIYNYACVRLSMGFVRNFDDAVREGDGQRIIKCWKYMTLLFKAYNHNKYAFAGLQLQANIYALCTPQEAHRLMWNRTVNVKGQKGKNISLDLRLEHLNHILKEMLRNLGPNLNEVTAARASHSLVRIEKFLQSVDEEVGRHQPSGHHVIAKWESDFKELVNQFHIKGEVFCFTEGREYDKFPKFDRNVLHNINFKNLNDWMNEHKRKLGDAKK</sequence>
<dbReference type="Pfam" id="PF07776">
    <property type="entry name" value="zf-AD"/>
    <property type="match status" value="1"/>
</dbReference>
<dbReference type="InterPro" id="IPR046496">
    <property type="entry name" value="DUF6589"/>
</dbReference>
<dbReference type="Proteomes" id="UP001152795">
    <property type="component" value="Unassembled WGS sequence"/>
</dbReference>
<feature type="region of interest" description="Disordered" evidence="1">
    <location>
        <begin position="837"/>
        <end position="860"/>
    </location>
</feature>
<feature type="compositionally biased region" description="Acidic residues" evidence="1">
    <location>
        <begin position="617"/>
        <end position="628"/>
    </location>
</feature>
<feature type="region of interest" description="Disordered" evidence="1">
    <location>
        <begin position="612"/>
        <end position="635"/>
    </location>
</feature>
<organism evidence="2 3">
    <name type="scientific">Paramuricea clavata</name>
    <name type="common">Red gorgonian</name>
    <name type="synonym">Violescent sea-whip</name>
    <dbReference type="NCBI Taxonomy" id="317549"/>
    <lineage>
        <taxon>Eukaryota</taxon>
        <taxon>Metazoa</taxon>
        <taxon>Cnidaria</taxon>
        <taxon>Anthozoa</taxon>
        <taxon>Octocorallia</taxon>
        <taxon>Malacalcyonacea</taxon>
        <taxon>Plexauridae</taxon>
        <taxon>Paramuricea</taxon>
    </lineage>
</organism>
<evidence type="ECO:0000313" key="3">
    <source>
        <dbReference type="Proteomes" id="UP001152795"/>
    </source>
</evidence>
<dbReference type="PROSITE" id="PS00028">
    <property type="entry name" value="ZINC_FINGER_C2H2_1"/>
    <property type="match status" value="1"/>
</dbReference>
<dbReference type="Gene3D" id="3.40.1800.20">
    <property type="match status" value="1"/>
</dbReference>
<dbReference type="GO" id="GO:0005634">
    <property type="term" value="C:nucleus"/>
    <property type="evidence" value="ECO:0007669"/>
    <property type="project" value="InterPro"/>
</dbReference>
<proteinExistence type="predicted"/>
<dbReference type="InterPro" id="IPR012934">
    <property type="entry name" value="Znf_AD"/>
</dbReference>
<comment type="caution">
    <text evidence="2">The sequence shown here is derived from an EMBL/GenBank/DDBJ whole genome shotgun (WGS) entry which is preliminary data.</text>
</comment>
<dbReference type="SUPFAM" id="SSF57716">
    <property type="entry name" value="Glucocorticoid receptor-like (DNA-binding domain)"/>
    <property type="match status" value="1"/>
</dbReference>